<proteinExistence type="predicted"/>
<evidence type="ECO:0000313" key="3">
    <source>
        <dbReference type="Proteomes" id="UP000800035"/>
    </source>
</evidence>
<dbReference type="EMBL" id="ML977029">
    <property type="protein sequence ID" value="KAF1950099.1"/>
    <property type="molecule type" value="Genomic_DNA"/>
</dbReference>
<name>A0A6A5TEC7_9PLEO</name>
<reference evidence="2" key="1">
    <citation type="journal article" date="2020" name="Stud. Mycol.">
        <title>101 Dothideomycetes genomes: a test case for predicting lifestyles and emergence of pathogens.</title>
        <authorList>
            <person name="Haridas S."/>
            <person name="Albert R."/>
            <person name="Binder M."/>
            <person name="Bloem J."/>
            <person name="Labutti K."/>
            <person name="Salamov A."/>
            <person name="Andreopoulos B."/>
            <person name="Baker S."/>
            <person name="Barry K."/>
            <person name="Bills G."/>
            <person name="Bluhm B."/>
            <person name="Cannon C."/>
            <person name="Castanera R."/>
            <person name="Culley D."/>
            <person name="Daum C."/>
            <person name="Ezra D."/>
            <person name="Gonzalez J."/>
            <person name="Henrissat B."/>
            <person name="Kuo A."/>
            <person name="Liang C."/>
            <person name="Lipzen A."/>
            <person name="Lutzoni F."/>
            <person name="Magnuson J."/>
            <person name="Mondo S."/>
            <person name="Nolan M."/>
            <person name="Ohm R."/>
            <person name="Pangilinan J."/>
            <person name="Park H.-J."/>
            <person name="Ramirez L."/>
            <person name="Alfaro M."/>
            <person name="Sun H."/>
            <person name="Tritt A."/>
            <person name="Yoshinaga Y."/>
            <person name="Zwiers L.-H."/>
            <person name="Turgeon B."/>
            <person name="Goodwin S."/>
            <person name="Spatafora J."/>
            <person name="Crous P."/>
            <person name="Grigoriev I."/>
        </authorList>
    </citation>
    <scope>NUCLEOTIDE SEQUENCE</scope>
    <source>
        <strain evidence="2">CBS 675.92</strain>
    </source>
</reference>
<dbReference type="AlphaFoldDB" id="A0A6A5TEC7"/>
<keyword evidence="3" id="KW-1185">Reference proteome</keyword>
<feature type="compositionally biased region" description="Acidic residues" evidence="1">
    <location>
        <begin position="412"/>
        <end position="451"/>
    </location>
</feature>
<accession>A0A6A5TEC7</accession>
<dbReference type="Proteomes" id="UP000800035">
    <property type="component" value="Unassembled WGS sequence"/>
</dbReference>
<dbReference type="OrthoDB" id="1577640at2759"/>
<evidence type="ECO:0000256" key="1">
    <source>
        <dbReference type="SAM" id="MobiDB-lite"/>
    </source>
</evidence>
<organism evidence="2 3">
    <name type="scientific">Byssothecium circinans</name>
    <dbReference type="NCBI Taxonomy" id="147558"/>
    <lineage>
        <taxon>Eukaryota</taxon>
        <taxon>Fungi</taxon>
        <taxon>Dikarya</taxon>
        <taxon>Ascomycota</taxon>
        <taxon>Pezizomycotina</taxon>
        <taxon>Dothideomycetes</taxon>
        <taxon>Pleosporomycetidae</taxon>
        <taxon>Pleosporales</taxon>
        <taxon>Massarineae</taxon>
        <taxon>Massarinaceae</taxon>
        <taxon>Byssothecium</taxon>
    </lineage>
</organism>
<protein>
    <submittedName>
        <fullName evidence="2">Uncharacterized protein</fullName>
    </submittedName>
</protein>
<feature type="region of interest" description="Disordered" evidence="1">
    <location>
        <begin position="408"/>
        <end position="451"/>
    </location>
</feature>
<sequence length="451" mass="51725">MNCVWSSIAQERRLYRQEPTLSRNGTEPSGTVKYCSVQQLEAVGTLEEAVEQACRYSNWDAMLLYISALVQQRQELASLAAEHDISVPADRLLDAQAQSIIDELEARGVFIHPSLKPTRPGIYYFNISQWYTETLETLYNAGFHDILGEEFTKPKIHSAISPLFFILVNARRTYTPMNLEKIVSWFLGHGANIRETWPGSDITLLHCAGFRLGNAHSITTLGWLELGSYVTDRQVDDCRCPCSSSGCSFITCLCKGLTTPELQDTRIPWRDELDILTRYVGVKTREGENRWLISETIRLVVFNKLDIRHTCCNIARIMQHDAPGYTIQPKPRYPDSVDLQAVQEEDAPLVSLQEDLIQKYEGWWDTPKSHKGIYWFVELDMLPDIECTLRRMEEEERKFYAEGRRELGVLMSDDDEEEESDENDEGSDCEIEFDSEDSSDVGSFDEEILRE</sequence>
<gene>
    <name evidence="2" type="ORF">CC80DRAFT_249561</name>
</gene>
<evidence type="ECO:0000313" key="2">
    <source>
        <dbReference type="EMBL" id="KAF1950099.1"/>
    </source>
</evidence>